<dbReference type="Gene3D" id="3.30.2170.10">
    <property type="entry name" value="archaeoglobus fulgidus dsm 4304 superfamily"/>
    <property type="match status" value="1"/>
</dbReference>
<proteinExistence type="predicted"/>
<keyword evidence="9" id="KW-1185">Reference proteome</keyword>
<dbReference type="InterPro" id="IPR007581">
    <property type="entry name" value="Endonuclease-V"/>
</dbReference>
<evidence type="ECO:0000256" key="6">
    <source>
        <dbReference type="ARBA" id="ARBA00022801"/>
    </source>
</evidence>
<protein>
    <submittedName>
        <fullName evidence="8">Endonuclease V</fullName>
    </submittedName>
</protein>
<reference evidence="8" key="1">
    <citation type="submission" date="2021-11" db="EMBL/GenBank/DDBJ databases">
        <title>Genome sequence.</title>
        <authorList>
            <person name="Sun Q."/>
        </authorList>
    </citation>
    <scope>NUCLEOTIDE SEQUENCE</scope>
    <source>
        <strain evidence="8">JC732</strain>
    </source>
</reference>
<keyword evidence="5" id="KW-0227">DNA damage</keyword>
<dbReference type="CDD" id="cd06445">
    <property type="entry name" value="ATase"/>
    <property type="match status" value="1"/>
</dbReference>
<dbReference type="PANTHER" id="PTHR28511">
    <property type="entry name" value="ENDONUCLEASE V"/>
    <property type="match status" value="1"/>
</dbReference>
<comment type="subcellular location">
    <subcellularLocation>
        <location evidence="1">Cytoplasm</location>
    </subcellularLocation>
</comment>
<dbReference type="GO" id="GO:0003727">
    <property type="term" value="F:single-stranded RNA binding"/>
    <property type="evidence" value="ECO:0007669"/>
    <property type="project" value="TreeGrafter"/>
</dbReference>
<dbReference type="GO" id="GO:0016891">
    <property type="term" value="F:RNA endonuclease activity producing 5'-phosphomonoesters, hydrolytic mechanism"/>
    <property type="evidence" value="ECO:0007669"/>
    <property type="project" value="TreeGrafter"/>
</dbReference>
<dbReference type="CDD" id="cd06559">
    <property type="entry name" value="Endonuclease_V"/>
    <property type="match status" value="1"/>
</dbReference>
<dbReference type="Pfam" id="PF04493">
    <property type="entry name" value="Endonuclease_5"/>
    <property type="match status" value="1"/>
</dbReference>
<dbReference type="Gene3D" id="1.10.10.10">
    <property type="entry name" value="Winged helix-like DNA-binding domain superfamily/Winged helix DNA-binding domain"/>
    <property type="match status" value="1"/>
</dbReference>
<comment type="caution">
    <text evidence="8">The sequence shown here is derived from an EMBL/GenBank/DDBJ whole genome shotgun (WGS) entry which is preliminary data.</text>
</comment>
<organism evidence="8 9">
    <name type="scientific">Blastopirellula sediminis</name>
    <dbReference type="NCBI Taxonomy" id="2894196"/>
    <lineage>
        <taxon>Bacteria</taxon>
        <taxon>Pseudomonadati</taxon>
        <taxon>Planctomycetota</taxon>
        <taxon>Planctomycetia</taxon>
        <taxon>Pirellulales</taxon>
        <taxon>Pirellulaceae</taxon>
        <taxon>Blastopirellula</taxon>
    </lineage>
</organism>
<evidence type="ECO:0000256" key="1">
    <source>
        <dbReference type="ARBA" id="ARBA00004496"/>
    </source>
</evidence>
<dbReference type="Proteomes" id="UP001139103">
    <property type="component" value="Unassembled WGS sequence"/>
</dbReference>
<gene>
    <name evidence="8" type="ORF">LOC68_04045</name>
</gene>
<keyword evidence="2" id="KW-0963">Cytoplasm</keyword>
<keyword evidence="3" id="KW-0540">Nuclease</keyword>
<dbReference type="InterPro" id="IPR036388">
    <property type="entry name" value="WH-like_DNA-bd_sf"/>
</dbReference>
<evidence type="ECO:0000313" key="9">
    <source>
        <dbReference type="Proteomes" id="UP001139103"/>
    </source>
</evidence>
<dbReference type="RefSeq" id="WP_230216037.1">
    <property type="nucleotide sequence ID" value="NZ_JAJKFT010000004.1"/>
</dbReference>
<dbReference type="GO" id="GO:0006281">
    <property type="term" value="P:DNA repair"/>
    <property type="evidence" value="ECO:0007669"/>
    <property type="project" value="InterPro"/>
</dbReference>
<dbReference type="InterPro" id="IPR036217">
    <property type="entry name" value="MethylDNA_cys_MeTrfase_DNAb"/>
</dbReference>
<dbReference type="InterPro" id="IPR014048">
    <property type="entry name" value="MethylDNA_cys_MeTrfase_DNA-bd"/>
</dbReference>
<dbReference type="SUPFAM" id="SSF46767">
    <property type="entry name" value="Methylated DNA-protein cysteine methyltransferase, C-terminal domain"/>
    <property type="match status" value="1"/>
</dbReference>
<evidence type="ECO:0000256" key="4">
    <source>
        <dbReference type="ARBA" id="ARBA00022759"/>
    </source>
</evidence>
<dbReference type="PANTHER" id="PTHR28511:SF1">
    <property type="entry name" value="ENDONUCLEASE V"/>
    <property type="match status" value="1"/>
</dbReference>
<evidence type="ECO:0000256" key="5">
    <source>
        <dbReference type="ARBA" id="ARBA00022763"/>
    </source>
</evidence>
<sequence length="317" mass="34341">MRDRIAQIPVGKVATYGQIAASLGDRLASRWIGEQLLHGPAAQQPAAHRVVRAGGELGLFHTGDPTDKQRLLESEGVVVVDGKVNLAEYEFCEFAGTAPLADLRKWQQELAERNRLSEMKRGPALVAGLDVSYDGDDGVVAYVLFDYATREMVWSHITRQPVLFPYITSYLSYRELPLHLSVLATAMQASRIADLLMIDGSGILHPRRSGIASMLSALTGLPTIGVTKKHLCGSYLASDLSADRFCDLHVEEKAGPTKLGAAILPTRKTKRPIFVSPGGLVSCDQAEALVSHFMVGKRLPTPIAAADRLSRQSITTG</sequence>
<evidence type="ECO:0000256" key="3">
    <source>
        <dbReference type="ARBA" id="ARBA00022722"/>
    </source>
</evidence>
<dbReference type="GO" id="GO:0005737">
    <property type="term" value="C:cytoplasm"/>
    <property type="evidence" value="ECO:0007669"/>
    <property type="project" value="UniProtKB-SubCell"/>
</dbReference>
<keyword evidence="6" id="KW-0378">Hydrolase</keyword>
<keyword evidence="4 8" id="KW-0255">Endonuclease</keyword>
<evidence type="ECO:0000259" key="7">
    <source>
        <dbReference type="Pfam" id="PF01035"/>
    </source>
</evidence>
<feature type="domain" description="Methylated-DNA-[protein]-cysteine S-methyltransferase DNA binding" evidence="7">
    <location>
        <begin position="5"/>
        <end position="77"/>
    </location>
</feature>
<dbReference type="EMBL" id="JAJKFT010000004">
    <property type="protein sequence ID" value="MCC9627555.1"/>
    <property type="molecule type" value="Genomic_DNA"/>
</dbReference>
<dbReference type="GO" id="GO:0043737">
    <property type="term" value="F:deoxyribonuclease V activity"/>
    <property type="evidence" value="ECO:0007669"/>
    <property type="project" value="TreeGrafter"/>
</dbReference>
<accession>A0A9X1MJX2</accession>
<evidence type="ECO:0000256" key="2">
    <source>
        <dbReference type="ARBA" id="ARBA00022490"/>
    </source>
</evidence>
<name>A0A9X1MJX2_9BACT</name>
<dbReference type="Pfam" id="PF01035">
    <property type="entry name" value="DNA_binding_1"/>
    <property type="match status" value="1"/>
</dbReference>
<dbReference type="AlphaFoldDB" id="A0A9X1MJX2"/>
<evidence type="ECO:0000313" key="8">
    <source>
        <dbReference type="EMBL" id="MCC9627555.1"/>
    </source>
</evidence>